<sequence>MEKLEEQLRKGRPDNARQASEIIRRHFNVRDELTTENGFVFCGERLIIPRATGKLKLQGIHRSHLGVRDYSRRAKDTICWPDMTNHIEDFVSTCMVCKLYGTRQPKEPMMCRSVPKRTWQHVAVDLFSHADKPETF</sequence>
<dbReference type="InterPro" id="IPR041588">
    <property type="entry name" value="Integrase_H2C2"/>
</dbReference>
<dbReference type="InterPro" id="IPR050951">
    <property type="entry name" value="Retrovirus_Pol_polyprotein"/>
</dbReference>
<organism evidence="2 3">
    <name type="scientific">Paragonimus westermani</name>
    <dbReference type="NCBI Taxonomy" id="34504"/>
    <lineage>
        <taxon>Eukaryota</taxon>
        <taxon>Metazoa</taxon>
        <taxon>Spiralia</taxon>
        <taxon>Lophotrochozoa</taxon>
        <taxon>Platyhelminthes</taxon>
        <taxon>Trematoda</taxon>
        <taxon>Digenea</taxon>
        <taxon>Plagiorchiida</taxon>
        <taxon>Troglotremata</taxon>
        <taxon>Troglotrematidae</taxon>
        <taxon>Paragonimus</taxon>
    </lineage>
</organism>
<evidence type="ECO:0000313" key="3">
    <source>
        <dbReference type="Proteomes" id="UP000324629"/>
    </source>
</evidence>
<gene>
    <name evidence="2" type="ORF">DEA37_0011432</name>
</gene>
<dbReference type="FunFam" id="1.10.340.70:FF:000004">
    <property type="entry name" value="Retrovirus-related Pol polyprotein from transposon 297-like Protein"/>
    <property type="match status" value="1"/>
</dbReference>
<feature type="domain" description="Integrase zinc-binding" evidence="1">
    <location>
        <begin position="57"/>
        <end position="101"/>
    </location>
</feature>
<reference evidence="2 3" key="1">
    <citation type="journal article" date="2019" name="Gigascience">
        <title>Whole-genome sequence of the oriental lung fluke Paragonimus westermani.</title>
        <authorList>
            <person name="Oey H."/>
            <person name="Zakrzewski M."/>
            <person name="Narain K."/>
            <person name="Devi K.R."/>
            <person name="Agatsuma T."/>
            <person name="Nawaratna S."/>
            <person name="Gobert G.N."/>
            <person name="Jones M.K."/>
            <person name="Ragan M.A."/>
            <person name="McManus D.P."/>
            <person name="Krause L."/>
        </authorList>
    </citation>
    <scope>NUCLEOTIDE SEQUENCE [LARGE SCALE GENOMIC DNA]</scope>
    <source>
        <strain evidence="2 3">IND2009</strain>
    </source>
</reference>
<dbReference type="Pfam" id="PF17921">
    <property type="entry name" value="Integrase_H2C2"/>
    <property type="match status" value="1"/>
</dbReference>
<keyword evidence="3" id="KW-1185">Reference proteome</keyword>
<dbReference type="Proteomes" id="UP000324629">
    <property type="component" value="Unassembled WGS sequence"/>
</dbReference>
<dbReference type="Gene3D" id="1.10.340.70">
    <property type="match status" value="1"/>
</dbReference>
<proteinExistence type="predicted"/>
<evidence type="ECO:0000259" key="1">
    <source>
        <dbReference type="Pfam" id="PF17921"/>
    </source>
</evidence>
<dbReference type="EMBL" id="QNGE01002584">
    <property type="protein sequence ID" value="KAA3675325.1"/>
    <property type="molecule type" value="Genomic_DNA"/>
</dbReference>
<dbReference type="PANTHER" id="PTHR37984:SF8">
    <property type="entry name" value="CCHC-TYPE DOMAIN-CONTAINING PROTEIN"/>
    <property type="match status" value="1"/>
</dbReference>
<dbReference type="PANTHER" id="PTHR37984">
    <property type="entry name" value="PROTEIN CBG26694"/>
    <property type="match status" value="1"/>
</dbReference>
<name>A0A5J4NIC8_9TREM</name>
<dbReference type="AlphaFoldDB" id="A0A5J4NIC8"/>
<protein>
    <recommendedName>
        <fullName evidence="1">Integrase zinc-binding domain-containing protein</fullName>
    </recommendedName>
</protein>
<evidence type="ECO:0000313" key="2">
    <source>
        <dbReference type="EMBL" id="KAA3675325.1"/>
    </source>
</evidence>
<comment type="caution">
    <text evidence="2">The sequence shown here is derived from an EMBL/GenBank/DDBJ whole genome shotgun (WGS) entry which is preliminary data.</text>
</comment>
<accession>A0A5J4NIC8</accession>